<feature type="region of interest" description="Disordered" evidence="1">
    <location>
        <begin position="1"/>
        <end position="43"/>
    </location>
</feature>
<dbReference type="Proteomes" id="UP001597063">
    <property type="component" value="Unassembled WGS sequence"/>
</dbReference>
<proteinExistence type="predicted"/>
<sequence length="119" mass="12160">MALVNAVSGGGGEEPGPSPAASTTGGGTKSTDRSSAQSSATLPLVLRVTGPATNVIVKVSTSGEILTQGVLATGETRKYEESPLQVVAYNGSSLQVVIYGEEQPAKPAGRATWFVNRQR</sequence>
<protein>
    <recommendedName>
        <fullName evidence="4">DUF4115 domain-containing protein</fullName>
    </recommendedName>
</protein>
<dbReference type="RefSeq" id="WP_242618859.1">
    <property type="nucleotide sequence ID" value="NZ_CAACUY010000001.1"/>
</dbReference>
<dbReference type="EMBL" id="JBHTGP010000003">
    <property type="protein sequence ID" value="MFD0683660.1"/>
    <property type="molecule type" value="Genomic_DNA"/>
</dbReference>
<organism evidence="2 3">
    <name type="scientific">Actinomadura fibrosa</name>
    <dbReference type="NCBI Taxonomy" id="111802"/>
    <lineage>
        <taxon>Bacteria</taxon>
        <taxon>Bacillati</taxon>
        <taxon>Actinomycetota</taxon>
        <taxon>Actinomycetes</taxon>
        <taxon>Streptosporangiales</taxon>
        <taxon>Thermomonosporaceae</taxon>
        <taxon>Actinomadura</taxon>
    </lineage>
</organism>
<accession>A0ABW2XDF4</accession>
<name>A0ABW2XDF4_9ACTN</name>
<reference evidence="3" key="1">
    <citation type="journal article" date="2019" name="Int. J. Syst. Evol. Microbiol.">
        <title>The Global Catalogue of Microorganisms (GCM) 10K type strain sequencing project: providing services to taxonomists for standard genome sequencing and annotation.</title>
        <authorList>
            <consortium name="The Broad Institute Genomics Platform"/>
            <consortium name="The Broad Institute Genome Sequencing Center for Infectious Disease"/>
            <person name="Wu L."/>
            <person name="Ma J."/>
        </authorList>
    </citation>
    <scope>NUCLEOTIDE SEQUENCE [LARGE SCALE GENOMIC DNA]</scope>
    <source>
        <strain evidence="3">JCM 9371</strain>
    </source>
</reference>
<evidence type="ECO:0000313" key="2">
    <source>
        <dbReference type="EMBL" id="MFD0683660.1"/>
    </source>
</evidence>
<comment type="caution">
    <text evidence="2">The sequence shown here is derived from an EMBL/GenBank/DDBJ whole genome shotgun (WGS) entry which is preliminary data.</text>
</comment>
<evidence type="ECO:0000313" key="3">
    <source>
        <dbReference type="Proteomes" id="UP001597063"/>
    </source>
</evidence>
<evidence type="ECO:0008006" key="4">
    <source>
        <dbReference type="Google" id="ProtNLM"/>
    </source>
</evidence>
<evidence type="ECO:0000256" key="1">
    <source>
        <dbReference type="SAM" id="MobiDB-lite"/>
    </source>
</evidence>
<keyword evidence="3" id="KW-1185">Reference proteome</keyword>
<gene>
    <name evidence="2" type="ORF">ACFQZM_04050</name>
</gene>